<keyword evidence="9" id="KW-0862">Zinc</keyword>
<dbReference type="InterPro" id="IPR015886">
    <property type="entry name" value="H2TH_FPG"/>
</dbReference>
<evidence type="ECO:0000256" key="12">
    <source>
        <dbReference type="ARBA" id="ARBA00023239"/>
    </source>
</evidence>
<accession>A0A0D8FYF8</accession>
<keyword evidence="20" id="KW-1185">Reference proteome</keyword>
<dbReference type="GO" id="GO:0003690">
    <property type="term" value="F:double-stranded DNA binding"/>
    <property type="evidence" value="ECO:0007669"/>
    <property type="project" value="UniProtKB-ARBA"/>
</dbReference>
<dbReference type="PANTHER" id="PTHR22993:SF9">
    <property type="entry name" value="FORMAMIDOPYRIMIDINE-DNA GLYCOSYLASE"/>
    <property type="match status" value="1"/>
</dbReference>
<dbReference type="NCBIfam" id="TIGR00577">
    <property type="entry name" value="fpg"/>
    <property type="match status" value="1"/>
</dbReference>
<dbReference type="InterPro" id="IPR000214">
    <property type="entry name" value="Znf_DNA_glyclase/AP_lyase"/>
</dbReference>
<comment type="catalytic activity">
    <reaction evidence="1">
        <text>Hydrolysis of DNA containing ring-opened 7-methylguanine residues, releasing 2,6-diamino-4-hydroxy-5-(N-methyl)formamidopyrimidine.</text>
        <dbReference type="EC" id="3.2.2.23"/>
    </reaction>
</comment>
<dbReference type="InterPro" id="IPR010979">
    <property type="entry name" value="Ribosomal_uS13-like_H2TH"/>
</dbReference>
<dbReference type="Pfam" id="PF01149">
    <property type="entry name" value="Fapy_DNA_glyco"/>
    <property type="match status" value="1"/>
</dbReference>
<dbReference type="AlphaFoldDB" id="A0A0D8FYF8"/>
<proteinExistence type="inferred from homology"/>
<dbReference type="GO" id="GO:0140078">
    <property type="term" value="F:class I DNA-(apurinic or apyrimidinic site) endonuclease activity"/>
    <property type="evidence" value="ECO:0007669"/>
    <property type="project" value="UniProtKB-EC"/>
</dbReference>
<dbReference type="SUPFAM" id="SSF57716">
    <property type="entry name" value="Glucocorticoid receptor-like (DNA-binding domain)"/>
    <property type="match status" value="1"/>
</dbReference>
<keyword evidence="12 19" id="KW-0456">Lyase</keyword>
<evidence type="ECO:0000313" key="20">
    <source>
        <dbReference type="Proteomes" id="UP000032336"/>
    </source>
</evidence>
<dbReference type="FunFam" id="1.10.8.50:FF:000003">
    <property type="entry name" value="Formamidopyrimidine-DNA glycosylase"/>
    <property type="match status" value="1"/>
</dbReference>
<keyword evidence="13" id="KW-0511">Multifunctional enzyme</keyword>
<dbReference type="GO" id="GO:0003684">
    <property type="term" value="F:damaged DNA binding"/>
    <property type="evidence" value="ECO:0007669"/>
    <property type="project" value="InterPro"/>
</dbReference>
<keyword evidence="10" id="KW-0238">DNA-binding</keyword>
<sequence length="289" mass="32160">MQTGLGHGQLVPELPEVETIRRQLEAKIVGDSVESVALLGSRVIRRGSTDGLQSWIPQQVVGVDRVGKFLAIRMLNGSALVMHLGMSGHLRLSTGERRAMHTQCSLTLASGQVLDFVDPRTFGELIYVAAWSLDPPHADVLSHIGVDLLMDAATVLDRVGARFGQARRSVKAFIMDQRMMAGLGNMYADEALYRAGIHPEEPCARLGNEGLRSLVAGIHRVLDEAIAFGGSTFEDRGYRNLEGEGGYYPYLLVYRRQLRRCLLCYSVIERVRYQGRYSHFCPQCQRRLS</sequence>
<dbReference type="PROSITE" id="PS51066">
    <property type="entry name" value="ZF_FPG_2"/>
    <property type="match status" value="1"/>
</dbReference>
<evidence type="ECO:0000256" key="15">
    <source>
        <dbReference type="ARBA" id="ARBA00044632"/>
    </source>
</evidence>
<dbReference type="EC" id="3.2.2.23" evidence="19"/>
<dbReference type="GO" id="GO:0006284">
    <property type="term" value="P:base-excision repair"/>
    <property type="evidence" value="ECO:0007669"/>
    <property type="project" value="InterPro"/>
</dbReference>
<evidence type="ECO:0000256" key="14">
    <source>
        <dbReference type="ARBA" id="ARBA00023295"/>
    </source>
</evidence>
<dbReference type="EC" id="4.2.99.18" evidence="19"/>
<dbReference type="STRING" id="1121877.FEAC_07960"/>
<evidence type="ECO:0000256" key="11">
    <source>
        <dbReference type="ARBA" id="ARBA00023204"/>
    </source>
</evidence>
<dbReference type="Gene3D" id="3.20.190.10">
    <property type="entry name" value="MutM-like, N-terminal"/>
    <property type="match status" value="1"/>
</dbReference>
<name>A0A0D8FYF8_9ACTN</name>
<evidence type="ECO:0000256" key="7">
    <source>
        <dbReference type="ARBA" id="ARBA00022771"/>
    </source>
</evidence>
<comment type="cofactor">
    <cofactor evidence="2">
        <name>Zn(2+)</name>
        <dbReference type="ChEBI" id="CHEBI:29105"/>
    </cofactor>
</comment>
<dbReference type="InterPro" id="IPR020629">
    <property type="entry name" value="FPG_Glyclase"/>
</dbReference>
<dbReference type="PATRIC" id="fig|1121877.4.peg.850"/>
<dbReference type="SUPFAM" id="SSF81624">
    <property type="entry name" value="N-terminal domain of MutM-like DNA repair proteins"/>
    <property type="match status" value="1"/>
</dbReference>
<evidence type="ECO:0000256" key="16">
    <source>
        <dbReference type="PROSITE-ProRule" id="PRU00391"/>
    </source>
</evidence>
<evidence type="ECO:0000256" key="5">
    <source>
        <dbReference type="ARBA" id="ARBA00022723"/>
    </source>
</evidence>
<dbReference type="Pfam" id="PF06831">
    <property type="entry name" value="H2TH"/>
    <property type="match status" value="1"/>
</dbReference>
<dbReference type="GO" id="GO:0034039">
    <property type="term" value="F:8-oxo-7,8-dihydroguanine DNA N-glycosylase activity"/>
    <property type="evidence" value="ECO:0007669"/>
    <property type="project" value="TreeGrafter"/>
</dbReference>
<keyword evidence="7 16" id="KW-0863">Zinc-finger</keyword>
<keyword evidence="5" id="KW-0479">Metal-binding</keyword>
<dbReference type="SUPFAM" id="SSF46946">
    <property type="entry name" value="S13-like H2TH domain"/>
    <property type="match status" value="1"/>
</dbReference>
<dbReference type="InterPro" id="IPR012319">
    <property type="entry name" value="FPG_cat"/>
</dbReference>
<evidence type="ECO:0000259" key="18">
    <source>
        <dbReference type="PROSITE" id="PS51068"/>
    </source>
</evidence>
<gene>
    <name evidence="19" type="primary">mutM</name>
    <name evidence="19" type="ORF">FEAC_07960</name>
</gene>
<comment type="catalytic activity">
    <reaction evidence="15">
        <text>2'-deoxyribonucleotide-(2'-deoxyribose 5'-phosphate)-2'-deoxyribonucleotide-DNA = a 3'-end 2'-deoxyribonucleotide-(2,3-dehydro-2,3-deoxyribose 5'-phosphate)-DNA + a 5'-end 5'-phospho-2'-deoxyribonucleoside-DNA + H(+)</text>
        <dbReference type="Rhea" id="RHEA:66592"/>
        <dbReference type="Rhea" id="RHEA-COMP:13180"/>
        <dbReference type="Rhea" id="RHEA-COMP:16897"/>
        <dbReference type="Rhea" id="RHEA-COMP:17067"/>
        <dbReference type="ChEBI" id="CHEBI:15378"/>
        <dbReference type="ChEBI" id="CHEBI:136412"/>
        <dbReference type="ChEBI" id="CHEBI:157695"/>
        <dbReference type="ChEBI" id="CHEBI:167181"/>
        <dbReference type="EC" id="4.2.99.18"/>
    </reaction>
</comment>
<dbReference type="SMART" id="SM01232">
    <property type="entry name" value="H2TH"/>
    <property type="match status" value="1"/>
</dbReference>
<dbReference type="SMART" id="SM00898">
    <property type="entry name" value="Fapy_DNA_glyco"/>
    <property type="match status" value="1"/>
</dbReference>
<keyword evidence="14 19" id="KW-0326">Glycosidase</keyword>
<keyword evidence="6" id="KW-0227">DNA damage</keyword>
<dbReference type="Gene3D" id="1.10.8.50">
    <property type="match status" value="1"/>
</dbReference>
<organism evidence="19 20">
    <name type="scientific">Ferrimicrobium acidiphilum DSM 19497</name>
    <dbReference type="NCBI Taxonomy" id="1121877"/>
    <lineage>
        <taxon>Bacteria</taxon>
        <taxon>Bacillati</taxon>
        <taxon>Actinomycetota</taxon>
        <taxon>Acidimicrobiia</taxon>
        <taxon>Acidimicrobiales</taxon>
        <taxon>Acidimicrobiaceae</taxon>
        <taxon>Ferrimicrobium</taxon>
    </lineage>
</organism>
<keyword evidence="11" id="KW-0234">DNA repair</keyword>
<reference evidence="19 20" key="1">
    <citation type="submission" date="2015-01" db="EMBL/GenBank/DDBJ databases">
        <title>Draft genome of the acidophilic iron oxidizer Ferrimicrobium acidiphilum strain T23.</title>
        <authorList>
            <person name="Poehlein A."/>
            <person name="Eisen S."/>
            <person name="Schloemann M."/>
            <person name="Johnson B.D."/>
            <person name="Daniel R."/>
            <person name="Muehling M."/>
        </authorList>
    </citation>
    <scope>NUCLEOTIDE SEQUENCE [LARGE SCALE GENOMIC DNA]</scope>
    <source>
        <strain evidence="19 20">T23</strain>
    </source>
</reference>
<evidence type="ECO:0000256" key="6">
    <source>
        <dbReference type="ARBA" id="ARBA00022763"/>
    </source>
</evidence>
<comment type="similarity">
    <text evidence="3">Belongs to the FPG family.</text>
</comment>
<dbReference type="PANTHER" id="PTHR22993">
    <property type="entry name" value="FORMAMIDOPYRIMIDINE-DNA GLYCOSYLASE"/>
    <property type="match status" value="1"/>
</dbReference>
<evidence type="ECO:0000256" key="10">
    <source>
        <dbReference type="ARBA" id="ARBA00023125"/>
    </source>
</evidence>
<dbReference type="GO" id="GO:0006979">
    <property type="term" value="P:response to oxidative stress"/>
    <property type="evidence" value="ECO:0007669"/>
    <property type="project" value="UniProtKB-ARBA"/>
</dbReference>
<dbReference type="Proteomes" id="UP000032336">
    <property type="component" value="Unassembled WGS sequence"/>
</dbReference>
<comment type="caution">
    <text evidence="19">The sequence shown here is derived from an EMBL/GenBank/DDBJ whole genome shotgun (WGS) entry which is preliminary data.</text>
</comment>
<evidence type="ECO:0000256" key="1">
    <source>
        <dbReference type="ARBA" id="ARBA00001668"/>
    </source>
</evidence>
<evidence type="ECO:0000259" key="17">
    <source>
        <dbReference type="PROSITE" id="PS51066"/>
    </source>
</evidence>
<keyword evidence="8 19" id="KW-0378">Hydrolase</keyword>
<evidence type="ECO:0000256" key="3">
    <source>
        <dbReference type="ARBA" id="ARBA00009409"/>
    </source>
</evidence>
<evidence type="ECO:0000256" key="2">
    <source>
        <dbReference type="ARBA" id="ARBA00001947"/>
    </source>
</evidence>
<dbReference type="eggNOG" id="COG0266">
    <property type="taxonomic scope" value="Bacteria"/>
</dbReference>
<dbReference type="CDD" id="cd08966">
    <property type="entry name" value="EcFpg-like_N"/>
    <property type="match status" value="1"/>
</dbReference>
<dbReference type="NCBIfam" id="NF002211">
    <property type="entry name" value="PRK01103.1"/>
    <property type="match status" value="1"/>
</dbReference>
<dbReference type="EMBL" id="JXUW01000005">
    <property type="protein sequence ID" value="KJE77362.1"/>
    <property type="molecule type" value="Genomic_DNA"/>
</dbReference>
<feature type="domain" description="Formamidopyrimidine-DNA glycosylase catalytic" evidence="18">
    <location>
        <begin position="12"/>
        <end position="123"/>
    </location>
</feature>
<evidence type="ECO:0000256" key="9">
    <source>
        <dbReference type="ARBA" id="ARBA00022833"/>
    </source>
</evidence>
<feature type="domain" description="FPG-type" evidence="17">
    <location>
        <begin position="252"/>
        <end position="286"/>
    </location>
</feature>
<evidence type="ECO:0000313" key="19">
    <source>
        <dbReference type="EMBL" id="KJE77362.1"/>
    </source>
</evidence>
<comment type="subunit">
    <text evidence="4">Monomer.</text>
</comment>
<evidence type="ECO:0000256" key="13">
    <source>
        <dbReference type="ARBA" id="ARBA00023268"/>
    </source>
</evidence>
<protein>
    <submittedName>
        <fullName evidence="19">Formamidopyrimidine-DNA glycosylase</fullName>
        <ecNumber evidence="19">3.2.2.23</ecNumber>
        <ecNumber evidence="19">4.2.99.18</ecNumber>
    </submittedName>
</protein>
<evidence type="ECO:0000256" key="8">
    <source>
        <dbReference type="ARBA" id="ARBA00022801"/>
    </source>
</evidence>
<dbReference type="PROSITE" id="PS51068">
    <property type="entry name" value="FPG_CAT"/>
    <property type="match status" value="1"/>
</dbReference>
<evidence type="ECO:0000256" key="4">
    <source>
        <dbReference type="ARBA" id="ARBA00011245"/>
    </source>
</evidence>
<dbReference type="GO" id="GO:0008270">
    <property type="term" value="F:zinc ion binding"/>
    <property type="evidence" value="ECO:0007669"/>
    <property type="project" value="UniProtKB-KW"/>
</dbReference>
<dbReference type="InterPro" id="IPR035937">
    <property type="entry name" value="FPG_N"/>
</dbReference>